<sequence length="585" mass="60278">MAITPSVVVIMLCVLVFLPCTIVIMPSELVVASLVAVIVSTVWAIISAAECSAPGEGLRAAVSIAPTTVLTATVLAPSYRSLTYDHCPAPANLLLREPLLTHATSPFLPCHLGSPVTVPIEHILTLATALKGHLLATCTQMSDPQPEAHPPPRVSKKQRGAAAAGKGAGKGRGSKKPATGKRRKQGDKDDGAQEEGQEKEFLPEGEVQAAQAEEEVVVDDERETPASWTSVVSGLAHLAHGLAGAIAQEQCEPQEVERVFQGSDELLLLLEACPNSEARISVLRIATSLPFLPASGVLHAHLLEHLSSGGAAAALVPAGKQDECEASAVQAAVFACLCAAPCAAKLVGMLVKGLGLRAPGTIHVPVGHAQQQQGGDDDDDDDGARCGACGRSEPEDKLLLCDGCDAAYHIHCLKPALPQVPQGDWFCHACEQQLQNSVMSSEEALRCLAAVLEQPRGRQLLHAHQHFKPLLQGLHHHAQQACQHLMRTLASAAAAPSDGAGGGSAGQGDESSAPPGKGHGRKGASKPRGGKASTQTKGQGKKSATTAASEPAAEENGGGEEGGAGAGGVKDGLAEAADSMGLYCR</sequence>
<keyword evidence="3" id="KW-0862">Zinc</keyword>
<feature type="compositionally biased region" description="Low complexity" evidence="5">
    <location>
        <begin position="543"/>
        <end position="555"/>
    </location>
</feature>
<proteinExistence type="predicted"/>
<feature type="compositionally biased region" description="Basic and acidic residues" evidence="5">
    <location>
        <begin position="186"/>
        <end position="202"/>
    </location>
</feature>
<name>A0ABQ7GF34_DUNSA</name>
<dbReference type="PANTHER" id="PTHR12618:SF20">
    <property type="entry name" value="PHD AND RING FINGER DOMAIN-CONTAINING PROTEIN 1"/>
    <property type="match status" value="1"/>
</dbReference>
<dbReference type="Proteomes" id="UP000815325">
    <property type="component" value="Unassembled WGS sequence"/>
</dbReference>
<keyword evidence="2 4" id="KW-0863">Zinc-finger</keyword>
<evidence type="ECO:0000256" key="1">
    <source>
        <dbReference type="ARBA" id="ARBA00022723"/>
    </source>
</evidence>
<evidence type="ECO:0000256" key="3">
    <source>
        <dbReference type="ARBA" id="ARBA00022833"/>
    </source>
</evidence>
<dbReference type="SMART" id="SM00249">
    <property type="entry name" value="PHD"/>
    <property type="match status" value="1"/>
</dbReference>
<keyword evidence="1" id="KW-0479">Metal-binding</keyword>
<gene>
    <name evidence="8" type="ORF">DUNSADRAFT_10536</name>
</gene>
<dbReference type="PROSITE" id="PS50016">
    <property type="entry name" value="ZF_PHD_2"/>
    <property type="match status" value="1"/>
</dbReference>
<evidence type="ECO:0000256" key="5">
    <source>
        <dbReference type="SAM" id="MobiDB-lite"/>
    </source>
</evidence>
<dbReference type="InterPro" id="IPR019787">
    <property type="entry name" value="Znf_PHD-finger"/>
</dbReference>
<evidence type="ECO:0000256" key="6">
    <source>
        <dbReference type="SAM" id="Phobius"/>
    </source>
</evidence>
<feature type="compositionally biased region" description="Gly residues" evidence="5">
    <location>
        <begin position="559"/>
        <end position="570"/>
    </location>
</feature>
<organism evidence="8 9">
    <name type="scientific">Dunaliella salina</name>
    <name type="common">Green alga</name>
    <name type="synonym">Protococcus salinus</name>
    <dbReference type="NCBI Taxonomy" id="3046"/>
    <lineage>
        <taxon>Eukaryota</taxon>
        <taxon>Viridiplantae</taxon>
        <taxon>Chlorophyta</taxon>
        <taxon>core chlorophytes</taxon>
        <taxon>Chlorophyceae</taxon>
        <taxon>CS clade</taxon>
        <taxon>Chlamydomonadales</taxon>
        <taxon>Dunaliellaceae</taxon>
        <taxon>Dunaliella</taxon>
    </lineage>
</organism>
<dbReference type="InterPro" id="IPR047157">
    <property type="entry name" value="PHRF1/Atg35"/>
</dbReference>
<protein>
    <recommendedName>
        <fullName evidence="7">PHD-type domain-containing protein</fullName>
    </recommendedName>
</protein>
<dbReference type="EMBL" id="MU069823">
    <property type="protein sequence ID" value="KAF5833221.1"/>
    <property type="molecule type" value="Genomic_DNA"/>
</dbReference>
<comment type="caution">
    <text evidence="8">The sequence shown here is derived from an EMBL/GenBank/DDBJ whole genome shotgun (WGS) entry which is preliminary data.</text>
</comment>
<reference evidence="8" key="1">
    <citation type="submission" date="2017-08" db="EMBL/GenBank/DDBJ databases">
        <authorList>
            <person name="Polle J.E."/>
            <person name="Barry K."/>
            <person name="Cushman J."/>
            <person name="Schmutz J."/>
            <person name="Tran D."/>
            <person name="Hathwaick L.T."/>
            <person name="Yim W.C."/>
            <person name="Jenkins J."/>
            <person name="Mckie-Krisberg Z.M."/>
            <person name="Prochnik S."/>
            <person name="Lindquist E."/>
            <person name="Dockter R.B."/>
            <person name="Adam C."/>
            <person name="Molina H."/>
            <person name="Bunkerborg J."/>
            <person name="Jin E."/>
            <person name="Buchheim M."/>
            <person name="Magnuson J."/>
        </authorList>
    </citation>
    <scope>NUCLEOTIDE SEQUENCE</scope>
    <source>
        <strain evidence="8">CCAP 19/18</strain>
    </source>
</reference>
<dbReference type="InterPro" id="IPR001965">
    <property type="entry name" value="Znf_PHD"/>
</dbReference>
<keyword evidence="9" id="KW-1185">Reference proteome</keyword>
<dbReference type="PANTHER" id="PTHR12618">
    <property type="entry name" value="PHD AND RING FINGER DOMAIN-CONTAINING PROTEIN 1"/>
    <property type="match status" value="1"/>
</dbReference>
<dbReference type="PROSITE" id="PS01359">
    <property type="entry name" value="ZF_PHD_1"/>
    <property type="match status" value="1"/>
</dbReference>
<dbReference type="CDD" id="cd15545">
    <property type="entry name" value="PHD_BAZ2A_like"/>
    <property type="match status" value="1"/>
</dbReference>
<dbReference type="InterPro" id="IPR013083">
    <property type="entry name" value="Znf_RING/FYVE/PHD"/>
</dbReference>
<dbReference type="InterPro" id="IPR011011">
    <property type="entry name" value="Znf_FYVE_PHD"/>
</dbReference>
<evidence type="ECO:0000256" key="4">
    <source>
        <dbReference type="PROSITE-ProRule" id="PRU00146"/>
    </source>
</evidence>
<dbReference type="SUPFAM" id="SSF57903">
    <property type="entry name" value="FYVE/PHD zinc finger"/>
    <property type="match status" value="1"/>
</dbReference>
<evidence type="ECO:0000313" key="8">
    <source>
        <dbReference type="EMBL" id="KAF5833221.1"/>
    </source>
</evidence>
<dbReference type="Pfam" id="PF00628">
    <property type="entry name" value="PHD"/>
    <property type="match status" value="1"/>
</dbReference>
<feature type="compositionally biased region" description="Basic residues" evidence="5">
    <location>
        <begin position="518"/>
        <end position="529"/>
    </location>
</feature>
<dbReference type="InterPro" id="IPR019786">
    <property type="entry name" value="Zinc_finger_PHD-type_CS"/>
</dbReference>
<keyword evidence="6" id="KW-0812">Transmembrane</keyword>
<evidence type="ECO:0000259" key="7">
    <source>
        <dbReference type="PROSITE" id="PS50016"/>
    </source>
</evidence>
<feature type="compositionally biased region" description="Basic residues" evidence="5">
    <location>
        <begin position="172"/>
        <end position="185"/>
    </location>
</feature>
<feature type="region of interest" description="Disordered" evidence="5">
    <location>
        <begin position="493"/>
        <end position="571"/>
    </location>
</feature>
<evidence type="ECO:0000256" key="2">
    <source>
        <dbReference type="ARBA" id="ARBA00022771"/>
    </source>
</evidence>
<evidence type="ECO:0000313" key="9">
    <source>
        <dbReference type="Proteomes" id="UP000815325"/>
    </source>
</evidence>
<dbReference type="Gene3D" id="3.30.40.10">
    <property type="entry name" value="Zinc/RING finger domain, C3HC4 (zinc finger)"/>
    <property type="match status" value="1"/>
</dbReference>
<keyword evidence="6" id="KW-1133">Transmembrane helix</keyword>
<feature type="domain" description="PHD-type" evidence="7">
    <location>
        <begin position="383"/>
        <end position="433"/>
    </location>
</feature>
<feature type="region of interest" description="Disordered" evidence="5">
    <location>
        <begin position="141"/>
        <end position="211"/>
    </location>
</feature>
<accession>A0ABQ7GF34</accession>
<feature type="transmembrane region" description="Helical" evidence="6">
    <location>
        <begin position="6"/>
        <end position="24"/>
    </location>
</feature>
<keyword evidence="6" id="KW-0472">Membrane</keyword>